<dbReference type="Proteomes" id="UP000345527">
    <property type="component" value="Unassembled WGS sequence"/>
</dbReference>
<dbReference type="InterPro" id="IPR036390">
    <property type="entry name" value="WH_DNA-bd_sf"/>
</dbReference>
<dbReference type="SUPFAM" id="SSF46785">
    <property type="entry name" value="Winged helix' DNA-binding domain"/>
    <property type="match status" value="1"/>
</dbReference>
<dbReference type="SMART" id="SM00345">
    <property type="entry name" value="HTH_GNTR"/>
    <property type="match status" value="1"/>
</dbReference>
<dbReference type="EMBL" id="RZOA01000019">
    <property type="protein sequence ID" value="KAA8822269.1"/>
    <property type="molecule type" value="Genomic_DNA"/>
</dbReference>
<dbReference type="Pfam" id="PF00392">
    <property type="entry name" value="GntR"/>
    <property type="match status" value="1"/>
</dbReference>
<dbReference type="InterPro" id="IPR011711">
    <property type="entry name" value="GntR_C"/>
</dbReference>
<dbReference type="PROSITE" id="PS50949">
    <property type="entry name" value="HTH_GNTR"/>
    <property type="match status" value="1"/>
</dbReference>
<gene>
    <name evidence="6" type="ORF">EM848_09150</name>
    <name evidence="5" type="ORF">EMO90_06405</name>
</gene>
<dbReference type="RefSeq" id="WP_150354622.1">
    <property type="nucleotide sequence ID" value="NZ_RZNZ01000007.1"/>
</dbReference>
<accession>A0A5J5E0D7</accession>
<dbReference type="Pfam" id="PF07729">
    <property type="entry name" value="FCD"/>
    <property type="match status" value="1"/>
</dbReference>
<evidence type="ECO:0000256" key="1">
    <source>
        <dbReference type="ARBA" id="ARBA00023015"/>
    </source>
</evidence>
<dbReference type="InterPro" id="IPR036388">
    <property type="entry name" value="WH-like_DNA-bd_sf"/>
</dbReference>
<reference evidence="7 8" key="1">
    <citation type="journal article" date="2019" name="Syst. Appl. Microbiol.">
        <title>Characterization of Bifidobacterium species in feaces of the Egyptian fruit bat: Description of B. vespertilionis sp. nov. and B. rousetti sp. nov.</title>
        <authorList>
            <person name="Modesto M."/>
            <person name="Satti M."/>
            <person name="Watanabe K."/>
            <person name="Puglisi E."/>
            <person name="Morelli L."/>
            <person name="Huang C.-H."/>
            <person name="Liou J.-S."/>
            <person name="Miyashita M."/>
            <person name="Tamura T."/>
            <person name="Saito S."/>
            <person name="Mori K."/>
            <person name="Huang L."/>
            <person name="Sciavilla P."/>
            <person name="Sandri C."/>
            <person name="Spiezio C."/>
            <person name="Vitali F."/>
            <person name="Cavalieri D."/>
            <person name="Perpetuini G."/>
            <person name="Tofalo R."/>
            <person name="Bonetti A."/>
            <person name="Arita M."/>
            <person name="Mattarelli P."/>
        </authorList>
    </citation>
    <scope>NUCLEOTIDE SEQUENCE [LARGE SCALE GENOMIC DNA]</scope>
    <source>
        <strain evidence="5 8">RST16</strain>
        <strain evidence="6 7">RST8</strain>
    </source>
</reference>
<comment type="caution">
    <text evidence="6">The sequence shown here is derived from an EMBL/GenBank/DDBJ whole genome shotgun (WGS) entry which is preliminary data.</text>
</comment>
<evidence type="ECO:0000313" key="7">
    <source>
        <dbReference type="Proteomes" id="UP000345527"/>
    </source>
</evidence>
<keyword evidence="8" id="KW-1185">Reference proteome</keyword>
<evidence type="ECO:0000259" key="4">
    <source>
        <dbReference type="PROSITE" id="PS50949"/>
    </source>
</evidence>
<dbReference type="GO" id="GO:0003677">
    <property type="term" value="F:DNA binding"/>
    <property type="evidence" value="ECO:0007669"/>
    <property type="project" value="UniProtKB-KW"/>
</dbReference>
<proteinExistence type="predicted"/>
<evidence type="ECO:0000256" key="2">
    <source>
        <dbReference type="ARBA" id="ARBA00023125"/>
    </source>
</evidence>
<organism evidence="6 7">
    <name type="scientific">Bifidobacterium vespertilionis</name>
    <dbReference type="NCBI Taxonomy" id="2562524"/>
    <lineage>
        <taxon>Bacteria</taxon>
        <taxon>Bacillati</taxon>
        <taxon>Actinomycetota</taxon>
        <taxon>Actinomycetes</taxon>
        <taxon>Bifidobacteriales</taxon>
        <taxon>Bifidobacteriaceae</taxon>
        <taxon>Bifidobacterium</taxon>
    </lineage>
</organism>
<dbReference type="EMBL" id="RZNZ01000007">
    <property type="protein sequence ID" value="KAA8820800.1"/>
    <property type="molecule type" value="Genomic_DNA"/>
</dbReference>
<dbReference type="InterPro" id="IPR000524">
    <property type="entry name" value="Tscrpt_reg_HTH_GntR"/>
</dbReference>
<dbReference type="Gene3D" id="1.10.10.10">
    <property type="entry name" value="Winged helix-like DNA-binding domain superfamily/Winged helix DNA-binding domain"/>
    <property type="match status" value="1"/>
</dbReference>
<dbReference type="GO" id="GO:0003700">
    <property type="term" value="F:DNA-binding transcription factor activity"/>
    <property type="evidence" value="ECO:0007669"/>
    <property type="project" value="InterPro"/>
</dbReference>
<name>A0A5J5E0D7_9BIFI</name>
<keyword evidence="2" id="KW-0238">DNA-binding</keyword>
<protein>
    <submittedName>
        <fullName evidence="6">FadR family transcriptional regulator</fullName>
    </submittedName>
</protein>
<dbReference type="Proteomes" id="UP000374630">
    <property type="component" value="Unassembled WGS sequence"/>
</dbReference>
<dbReference type="OrthoDB" id="3232242at2"/>
<keyword evidence="1" id="KW-0805">Transcription regulation</keyword>
<dbReference type="SUPFAM" id="SSF48008">
    <property type="entry name" value="GntR ligand-binding domain-like"/>
    <property type="match status" value="1"/>
</dbReference>
<evidence type="ECO:0000313" key="5">
    <source>
        <dbReference type="EMBL" id="KAA8820800.1"/>
    </source>
</evidence>
<dbReference type="Gene3D" id="1.20.120.530">
    <property type="entry name" value="GntR ligand-binding domain-like"/>
    <property type="match status" value="1"/>
</dbReference>
<keyword evidence="3" id="KW-0804">Transcription</keyword>
<evidence type="ECO:0000313" key="8">
    <source>
        <dbReference type="Proteomes" id="UP000374630"/>
    </source>
</evidence>
<sequence>MTVTQSASGAVADAIEESIRTRHMPAGERIGTKTELLERFSVAPATLNEALRILRERRIVVVKPGPKGGIFVAEQPPLSRLALEIVDLRSKGLIDANNAVEVLDGLDNQVMLDAVRHRTDADVADLEALRGELEAQWHTPGSEAVNWKLHRRIANITPNLMLRSFYQNLVDYILADGDDPTFGISGFTPDSDDRLRIHLDLIDVIVRRDEARIEEVLAAHRMVKG</sequence>
<dbReference type="PANTHER" id="PTHR43537">
    <property type="entry name" value="TRANSCRIPTIONAL REGULATOR, GNTR FAMILY"/>
    <property type="match status" value="1"/>
</dbReference>
<dbReference type="InterPro" id="IPR008920">
    <property type="entry name" value="TF_FadR/GntR_C"/>
</dbReference>
<feature type="domain" description="HTH gntR-type" evidence="4">
    <location>
        <begin position="5"/>
        <end position="75"/>
    </location>
</feature>
<evidence type="ECO:0000256" key="3">
    <source>
        <dbReference type="ARBA" id="ARBA00023163"/>
    </source>
</evidence>
<evidence type="ECO:0000313" key="6">
    <source>
        <dbReference type="EMBL" id="KAA8822269.1"/>
    </source>
</evidence>
<dbReference type="AlphaFoldDB" id="A0A5J5E0D7"/>
<dbReference type="PANTHER" id="PTHR43537:SF49">
    <property type="entry name" value="TRANSCRIPTIONAL REGULATORY PROTEIN"/>
    <property type="match status" value="1"/>
</dbReference>